<dbReference type="GO" id="GO:0036064">
    <property type="term" value="C:ciliary basal body"/>
    <property type="evidence" value="ECO:0007669"/>
    <property type="project" value="TreeGrafter"/>
</dbReference>
<evidence type="ECO:0000256" key="7">
    <source>
        <dbReference type="SAM" id="Coils"/>
    </source>
</evidence>
<evidence type="ECO:0000256" key="5">
    <source>
        <dbReference type="ARBA" id="ARBA00023273"/>
    </source>
</evidence>
<reference evidence="9 10" key="1">
    <citation type="journal article" date="2019" name="Sci. Rep.">
        <title>Comparative genomics of chytrid fungi reveal insights into the obligate biotrophic and pathogenic lifestyle of Synchytrium endobioticum.</title>
        <authorList>
            <person name="van de Vossenberg B.T.L.H."/>
            <person name="Warris S."/>
            <person name="Nguyen H.D.T."/>
            <person name="van Gent-Pelzer M.P.E."/>
            <person name="Joly D.L."/>
            <person name="van de Geest H.C."/>
            <person name="Bonants P.J.M."/>
            <person name="Smith D.S."/>
            <person name="Levesque C.A."/>
            <person name="van der Lee T.A.J."/>
        </authorList>
    </citation>
    <scope>NUCLEOTIDE SEQUENCE [LARGE SCALE GENOMIC DNA]</scope>
    <source>
        <strain evidence="9 10">JEL517</strain>
    </source>
</reference>
<evidence type="ECO:0000256" key="2">
    <source>
        <dbReference type="ARBA" id="ARBA00022794"/>
    </source>
</evidence>
<comment type="subcellular location">
    <subcellularLocation>
        <location evidence="1">Cell projection</location>
        <location evidence="1">Cilium</location>
    </subcellularLocation>
</comment>
<dbReference type="AlphaFoldDB" id="A0A507C8T2"/>
<organism evidence="9 10">
    <name type="scientific">Synchytrium microbalum</name>
    <dbReference type="NCBI Taxonomy" id="1806994"/>
    <lineage>
        <taxon>Eukaryota</taxon>
        <taxon>Fungi</taxon>
        <taxon>Fungi incertae sedis</taxon>
        <taxon>Chytridiomycota</taxon>
        <taxon>Chytridiomycota incertae sedis</taxon>
        <taxon>Chytridiomycetes</taxon>
        <taxon>Synchytriales</taxon>
        <taxon>Synchytriaceae</taxon>
        <taxon>Synchytrium</taxon>
    </lineage>
</organism>
<evidence type="ECO:0000256" key="3">
    <source>
        <dbReference type="ARBA" id="ARBA00023054"/>
    </source>
</evidence>
<accession>A0A507C8T2</accession>
<sequence length="238" mass="27182">MAAAAALDYRQLAERLRHSPFNKHNITAVHLADELPPLALLQLLSDTCAYIDNATSSTSTASSKWDAVDHQDINDVAWKLTDYLTLLKYQPAIDDPETIHHYISQGHPPTILAAMWYLLKNEEAHKKRAYLSTFLMPVDIAQEYLQDETVAELSDELAALQDEFKNVHKQVETLRLNGNTASTLKREIQQMEEEKQQVSVKISRLKQKTEQVPKHDLWLQAAKSLRVEQARELDVSER</sequence>
<evidence type="ECO:0000313" key="9">
    <source>
        <dbReference type="EMBL" id="TPX35559.1"/>
    </source>
</evidence>
<evidence type="ECO:0000256" key="4">
    <source>
        <dbReference type="ARBA" id="ARBA00023069"/>
    </source>
</evidence>
<feature type="coiled-coil region" evidence="7">
    <location>
        <begin position="150"/>
        <end position="208"/>
    </location>
</feature>
<dbReference type="Pfam" id="PF18383">
    <property type="entry name" value="IFT81_CH"/>
    <property type="match status" value="1"/>
</dbReference>
<dbReference type="InterPro" id="IPR029600">
    <property type="entry name" value="IFT81"/>
</dbReference>
<evidence type="ECO:0000256" key="6">
    <source>
        <dbReference type="ARBA" id="ARBA00043983"/>
    </source>
</evidence>
<dbReference type="OrthoDB" id="276029at2759"/>
<evidence type="ECO:0000313" key="10">
    <source>
        <dbReference type="Proteomes" id="UP000319731"/>
    </source>
</evidence>
<dbReference type="GO" id="GO:0030992">
    <property type="term" value="C:intraciliary transport particle B"/>
    <property type="evidence" value="ECO:0007669"/>
    <property type="project" value="InterPro"/>
</dbReference>
<dbReference type="GO" id="GO:0015631">
    <property type="term" value="F:tubulin binding"/>
    <property type="evidence" value="ECO:0007669"/>
    <property type="project" value="InterPro"/>
</dbReference>
<dbReference type="GeneID" id="42003265"/>
<dbReference type="InterPro" id="IPR041146">
    <property type="entry name" value="IFT81_CH"/>
</dbReference>
<proteinExistence type="inferred from homology"/>
<keyword evidence="2" id="KW-0970">Cilium biogenesis/degradation</keyword>
<protein>
    <recommendedName>
        <fullName evidence="8">IFT81 calponin homology domain-containing protein</fullName>
    </recommendedName>
</protein>
<keyword evidence="3 7" id="KW-0175">Coiled coil</keyword>
<dbReference type="RefSeq" id="XP_031026032.1">
    <property type="nucleotide sequence ID" value="XM_031167968.1"/>
</dbReference>
<keyword evidence="5" id="KW-0966">Cell projection</keyword>
<dbReference type="EMBL" id="QEAO01000008">
    <property type="protein sequence ID" value="TPX35559.1"/>
    <property type="molecule type" value="Genomic_DNA"/>
</dbReference>
<dbReference type="PANTHER" id="PTHR15614">
    <property type="entry name" value="INTRAFLAGELLAR TRANSPORT PROTEIN 81 HOMOLOG"/>
    <property type="match status" value="1"/>
</dbReference>
<dbReference type="Proteomes" id="UP000319731">
    <property type="component" value="Unassembled WGS sequence"/>
</dbReference>
<dbReference type="Gene3D" id="1.10.418.70">
    <property type="entry name" value="Intraflagellar transport protein 81, N-terminal domain"/>
    <property type="match status" value="1"/>
</dbReference>
<evidence type="ECO:0000259" key="8">
    <source>
        <dbReference type="Pfam" id="PF18383"/>
    </source>
</evidence>
<name>A0A507C8T2_9FUNG</name>
<comment type="caution">
    <text evidence="9">The sequence shown here is derived from an EMBL/GenBank/DDBJ whole genome shotgun (WGS) entry which is preliminary data.</text>
</comment>
<gene>
    <name evidence="9" type="ORF">SmJEL517_g02040</name>
</gene>
<dbReference type="InterPro" id="IPR043016">
    <property type="entry name" value="IFT81_N_sf"/>
</dbReference>
<dbReference type="GO" id="GO:0060271">
    <property type="term" value="P:cilium assembly"/>
    <property type="evidence" value="ECO:0007669"/>
    <property type="project" value="InterPro"/>
</dbReference>
<dbReference type="STRING" id="1806994.A0A507C8T2"/>
<dbReference type="PANTHER" id="PTHR15614:SF2">
    <property type="entry name" value="INTRAFLAGELLAR TRANSPORT PROTEIN 81 HOMOLOG"/>
    <property type="match status" value="1"/>
</dbReference>
<dbReference type="GO" id="GO:0042073">
    <property type="term" value="P:intraciliary transport"/>
    <property type="evidence" value="ECO:0007669"/>
    <property type="project" value="InterPro"/>
</dbReference>
<keyword evidence="10" id="KW-1185">Reference proteome</keyword>
<evidence type="ECO:0000256" key="1">
    <source>
        <dbReference type="ARBA" id="ARBA00004138"/>
    </source>
</evidence>
<keyword evidence="4" id="KW-0969">Cilium</keyword>
<feature type="domain" description="IFT81 calponin homology" evidence="8">
    <location>
        <begin position="13"/>
        <end position="139"/>
    </location>
</feature>
<comment type="similarity">
    <text evidence="6">Belongs to the IFT81 family.</text>
</comment>